<comment type="caution">
    <text evidence="2">The sequence shown here is derived from an EMBL/GenBank/DDBJ whole genome shotgun (WGS) entry which is preliminary data.</text>
</comment>
<feature type="transmembrane region" description="Helical" evidence="1">
    <location>
        <begin position="29"/>
        <end position="51"/>
    </location>
</feature>
<evidence type="ECO:0000256" key="1">
    <source>
        <dbReference type="SAM" id="Phobius"/>
    </source>
</evidence>
<name>A0A066ZQS8_HYDMR</name>
<evidence type="ECO:0000313" key="3">
    <source>
        <dbReference type="Proteomes" id="UP000027341"/>
    </source>
</evidence>
<keyword evidence="1" id="KW-0472">Membrane</keyword>
<dbReference type="Proteomes" id="UP000027341">
    <property type="component" value="Unassembled WGS sequence"/>
</dbReference>
<keyword evidence="1" id="KW-1133">Transmembrane helix</keyword>
<evidence type="ECO:0000313" key="2">
    <source>
        <dbReference type="EMBL" id="KDN94619.1"/>
    </source>
</evidence>
<proteinExistence type="predicted"/>
<gene>
    <name evidence="2" type="ORF">EI16_11995</name>
</gene>
<reference evidence="2 3" key="1">
    <citation type="submission" date="2014-04" db="EMBL/GenBank/DDBJ databases">
        <title>Draft genome sequence of Hydrogenovibrio marinus MH-110, a model organism for aerobic H2 metabolism.</title>
        <authorList>
            <person name="Cha H.J."/>
            <person name="Jo B.H."/>
            <person name="Hwang B.H."/>
        </authorList>
    </citation>
    <scope>NUCLEOTIDE SEQUENCE [LARGE SCALE GENOMIC DNA]</scope>
    <source>
        <strain evidence="2 3">MH-110</strain>
    </source>
</reference>
<organism evidence="2 3">
    <name type="scientific">Hydrogenovibrio marinus</name>
    <dbReference type="NCBI Taxonomy" id="28885"/>
    <lineage>
        <taxon>Bacteria</taxon>
        <taxon>Pseudomonadati</taxon>
        <taxon>Pseudomonadota</taxon>
        <taxon>Gammaproteobacteria</taxon>
        <taxon>Thiotrichales</taxon>
        <taxon>Piscirickettsiaceae</taxon>
        <taxon>Hydrogenovibrio</taxon>
    </lineage>
</organism>
<sequence length="59" mass="6842">MSRKYYYRKKKSREMFVGDVAAIVNLLPWQWQIILICALTAISGLGFSIMLKELSLIFS</sequence>
<dbReference type="RefSeq" id="WP_029913735.1">
    <property type="nucleotide sequence ID" value="NZ_JMIU01000002.1"/>
</dbReference>
<protein>
    <submittedName>
        <fullName evidence="2">Uncharacterized protein</fullName>
    </submittedName>
</protein>
<dbReference type="EMBL" id="JMIU01000002">
    <property type="protein sequence ID" value="KDN94619.1"/>
    <property type="molecule type" value="Genomic_DNA"/>
</dbReference>
<accession>A0A066ZQS8</accession>
<keyword evidence="1" id="KW-0812">Transmembrane</keyword>
<dbReference type="AlphaFoldDB" id="A0A066ZQS8"/>
<keyword evidence="3" id="KW-1185">Reference proteome</keyword>